<organism evidence="2 3">
    <name type="scientific">Actinomyces lilanjuaniae</name>
    <dbReference type="NCBI Taxonomy" id="2321394"/>
    <lineage>
        <taxon>Bacteria</taxon>
        <taxon>Bacillati</taxon>
        <taxon>Actinomycetota</taxon>
        <taxon>Actinomycetes</taxon>
        <taxon>Actinomycetales</taxon>
        <taxon>Actinomycetaceae</taxon>
        <taxon>Actinomyces</taxon>
    </lineage>
</organism>
<dbReference type="EMBL" id="CP032514">
    <property type="protein sequence ID" value="AYD88950.1"/>
    <property type="molecule type" value="Genomic_DNA"/>
</dbReference>
<sequence length="185" mass="19889">MTGGERVVSRGVVRHVVVAVCLVVCAVLCMVAYQLRVGAEFRRAAAEASASASAAGVQVGAPYPADVDHLEEILSIEPGYSLPEGARVVSVGPAVRFEEGFPGGWGYVIAFTAEEQAIRDYAETRAGIVDRTLERSPEVTQYTDGVEDVDLRDVSNPMSTRFGRAVLVLERPLGRGWLVIRRGGR</sequence>
<keyword evidence="1" id="KW-0472">Membrane</keyword>
<evidence type="ECO:0000313" key="3">
    <source>
        <dbReference type="Proteomes" id="UP000273001"/>
    </source>
</evidence>
<evidence type="ECO:0000256" key="1">
    <source>
        <dbReference type="SAM" id="Phobius"/>
    </source>
</evidence>
<reference evidence="2 3" key="1">
    <citation type="submission" date="2018-09" db="EMBL/GenBank/DDBJ databases">
        <authorList>
            <person name="Li J."/>
        </authorList>
    </citation>
    <scope>NUCLEOTIDE SEQUENCE [LARGE SCALE GENOMIC DNA]</scope>
    <source>
        <strain evidence="2 3">2129</strain>
    </source>
</reference>
<gene>
    <name evidence="2" type="ORF">D5R93_00745</name>
</gene>
<feature type="transmembrane region" description="Helical" evidence="1">
    <location>
        <begin position="12"/>
        <end position="33"/>
    </location>
</feature>
<keyword evidence="1" id="KW-1133">Transmembrane helix</keyword>
<accession>A0ABM6Z1E0</accession>
<proteinExistence type="predicted"/>
<name>A0ABM6Z1E0_9ACTO</name>
<keyword evidence="1" id="KW-0812">Transmembrane</keyword>
<dbReference type="Proteomes" id="UP000273001">
    <property type="component" value="Chromosome"/>
</dbReference>
<evidence type="ECO:0000313" key="2">
    <source>
        <dbReference type="EMBL" id="AYD88950.1"/>
    </source>
</evidence>
<protein>
    <submittedName>
        <fullName evidence="2">Uncharacterized protein</fullName>
    </submittedName>
</protein>
<keyword evidence="3" id="KW-1185">Reference proteome</keyword>